<feature type="compositionally biased region" description="Polar residues" evidence="5">
    <location>
        <begin position="453"/>
        <end position="463"/>
    </location>
</feature>
<evidence type="ECO:0000256" key="3">
    <source>
        <dbReference type="ARBA" id="ARBA00022737"/>
    </source>
</evidence>
<evidence type="ECO:0000256" key="1">
    <source>
        <dbReference type="ARBA" id="ARBA00004123"/>
    </source>
</evidence>
<comment type="subcellular location">
    <subcellularLocation>
        <location evidence="1">Nucleus</location>
    </subcellularLocation>
</comment>
<dbReference type="AlphaFoldDB" id="A0A5K1K1I2"/>
<keyword evidence="3" id="KW-0677">Repeat</keyword>
<organism evidence="8">
    <name type="scientific">Ganoderma boninense</name>
    <dbReference type="NCBI Taxonomy" id="34458"/>
    <lineage>
        <taxon>Eukaryota</taxon>
        <taxon>Fungi</taxon>
        <taxon>Dikarya</taxon>
        <taxon>Basidiomycota</taxon>
        <taxon>Agaricomycotina</taxon>
        <taxon>Agaricomycetes</taxon>
        <taxon>Polyporales</taxon>
        <taxon>Polyporaceae</taxon>
        <taxon>Ganoderma</taxon>
    </lineage>
</organism>
<dbReference type="EMBL" id="LR726816">
    <property type="protein sequence ID" value="VWO98230.1"/>
    <property type="molecule type" value="Genomic_DNA"/>
</dbReference>
<accession>A0A5K1K1I2</accession>
<feature type="domain" description="WDHD1/CFT4 second beta-propeller" evidence="6">
    <location>
        <begin position="174"/>
        <end position="324"/>
    </location>
</feature>
<sequence>MDQDSPCSTSSPPTPWEDSDPEEFRYSPPPEELVTVDGTIDTPTDFDLDLALVEDVDQDVDNVSEVFDDGHSDARDTKEMVSLVKAQEPFQPGSTPMENTKRYLDNVEPSSPVNLAPRMLRMFCTGRTALGPLAPSGSTKFPEALPLSVSLRRFAAHWISVEGADIENLGNVVIATSDGTFVTMVAGSEWLFLVTRDGGTTTDGSQNLMGRLIKFDDFCILQKENIPVTKHHTLKWVGITEEGAPAIYDSSGALSVMPRFRVPLSAMWVRILRTGQIEQGRDNDRSYWPVGIIGAMFFCVVLRGQQTHPGFPRPLLNEVSVSLPFNGIDSQEARLERLVNQEILLLHILRDGMGEMGDQKSSQDLAERELALDKTLIQLIKHACQTSNPGRALDFARLLHALPSLDTAIKIAMSFSLTNLQTAIERLKALHRGLVCQGSSASQRSMKLAMTKGTPSVENSSQKRPADDDRLSSGSSDAKRCANNTSYPLQTHTERQQAQPLLLYAQIDWRPLESG</sequence>
<feature type="domain" description="WDHD1/CFT4 helical bundle" evidence="7">
    <location>
        <begin position="344"/>
        <end position="428"/>
    </location>
</feature>
<evidence type="ECO:0000256" key="2">
    <source>
        <dbReference type="ARBA" id="ARBA00022574"/>
    </source>
</evidence>
<feature type="region of interest" description="Disordered" evidence="5">
    <location>
        <begin position="445"/>
        <end position="495"/>
    </location>
</feature>
<dbReference type="Pfam" id="PF20946">
    <property type="entry name" value="Ctf4_C"/>
    <property type="match status" value="1"/>
</dbReference>
<keyword evidence="2" id="KW-0853">WD repeat</keyword>
<dbReference type="Pfam" id="PF12341">
    <property type="entry name" value="Mcl1_mid"/>
    <property type="match status" value="1"/>
</dbReference>
<dbReference type="GO" id="GO:0043596">
    <property type="term" value="C:nuclear replication fork"/>
    <property type="evidence" value="ECO:0007669"/>
    <property type="project" value="TreeGrafter"/>
</dbReference>
<dbReference type="GO" id="GO:0003682">
    <property type="term" value="F:chromatin binding"/>
    <property type="evidence" value="ECO:0007669"/>
    <property type="project" value="TreeGrafter"/>
</dbReference>
<dbReference type="PANTHER" id="PTHR19932:SF10">
    <property type="entry name" value="WD REPEAT AND HMG-BOX DNA-BINDING PROTEIN 1"/>
    <property type="match status" value="1"/>
</dbReference>
<evidence type="ECO:0000256" key="4">
    <source>
        <dbReference type="ARBA" id="ARBA00023242"/>
    </source>
</evidence>
<gene>
    <name evidence="8" type="primary">G4MPR7</name>
</gene>
<dbReference type="GO" id="GO:0006261">
    <property type="term" value="P:DNA-templated DNA replication"/>
    <property type="evidence" value="ECO:0007669"/>
    <property type="project" value="TreeGrafter"/>
</dbReference>
<keyword evidence="4" id="KW-0539">Nucleus</keyword>
<protein>
    <submittedName>
        <fullName evidence="8">Zn(2)-C6 fungal-type domain-containing protein</fullName>
    </submittedName>
</protein>
<evidence type="ECO:0000259" key="7">
    <source>
        <dbReference type="Pfam" id="PF20946"/>
    </source>
</evidence>
<feature type="compositionally biased region" description="Polar residues" evidence="5">
    <location>
        <begin position="472"/>
        <end position="495"/>
    </location>
</feature>
<evidence type="ECO:0000313" key="8">
    <source>
        <dbReference type="EMBL" id="VWO98230.1"/>
    </source>
</evidence>
<dbReference type="GO" id="GO:0006281">
    <property type="term" value="P:DNA repair"/>
    <property type="evidence" value="ECO:0007669"/>
    <property type="project" value="TreeGrafter"/>
</dbReference>
<reference evidence="8" key="1">
    <citation type="submission" date="2019-10" db="EMBL/GenBank/DDBJ databases">
        <authorList>
            <person name="Nor Muhammad N."/>
        </authorList>
    </citation>
    <scope>NUCLEOTIDE SEQUENCE</scope>
</reference>
<name>A0A5K1K1I2_9APHY</name>
<evidence type="ECO:0000256" key="5">
    <source>
        <dbReference type="SAM" id="MobiDB-lite"/>
    </source>
</evidence>
<dbReference type="PANTHER" id="PTHR19932">
    <property type="entry name" value="WD REPEAT AND HMG-BOX DNA BINDING PROTEIN"/>
    <property type="match status" value="1"/>
</dbReference>
<feature type="compositionally biased region" description="Low complexity" evidence="5">
    <location>
        <begin position="1"/>
        <end position="11"/>
    </location>
</feature>
<dbReference type="InterPro" id="IPR022100">
    <property type="entry name" value="WDHD1/CFT4_beta-prop_2nd"/>
</dbReference>
<feature type="region of interest" description="Disordered" evidence="5">
    <location>
        <begin position="1"/>
        <end position="35"/>
    </location>
</feature>
<dbReference type="GO" id="GO:0000278">
    <property type="term" value="P:mitotic cell cycle"/>
    <property type="evidence" value="ECO:0007669"/>
    <property type="project" value="TreeGrafter"/>
</dbReference>
<evidence type="ECO:0000259" key="6">
    <source>
        <dbReference type="Pfam" id="PF12341"/>
    </source>
</evidence>
<dbReference type="InterPro" id="IPR048591">
    <property type="entry name" value="WDHD1/CFT4_hel"/>
</dbReference>
<proteinExistence type="predicted"/>